<evidence type="ECO:0000313" key="2">
    <source>
        <dbReference type="EMBL" id="CAA9271473.1"/>
    </source>
</evidence>
<feature type="region of interest" description="Disordered" evidence="1">
    <location>
        <begin position="1"/>
        <end position="48"/>
    </location>
</feature>
<dbReference type="AlphaFoldDB" id="A0A6J4J9E9"/>
<reference evidence="2" key="1">
    <citation type="submission" date="2020-02" db="EMBL/GenBank/DDBJ databases">
        <authorList>
            <person name="Meier V. D."/>
        </authorList>
    </citation>
    <scope>NUCLEOTIDE SEQUENCE</scope>
    <source>
        <strain evidence="2">AVDCRST_MAG54</strain>
    </source>
</reference>
<protein>
    <submittedName>
        <fullName evidence="2">Uncharacterized protein</fullName>
    </submittedName>
</protein>
<evidence type="ECO:0000256" key="1">
    <source>
        <dbReference type="SAM" id="MobiDB-lite"/>
    </source>
</evidence>
<accession>A0A6J4J9E9</accession>
<proteinExistence type="predicted"/>
<dbReference type="EMBL" id="CADCTH010000381">
    <property type="protein sequence ID" value="CAA9271473.1"/>
    <property type="molecule type" value="Genomic_DNA"/>
</dbReference>
<organism evidence="2">
    <name type="scientific">uncultured Actinomycetospora sp</name>
    <dbReference type="NCBI Taxonomy" id="1135996"/>
    <lineage>
        <taxon>Bacteria</taxon>
        <taxon>Bacillati</taxon>
        <taxon>Actinomycetota</taxon>
        <taxon>Actinomycetes</taxon>
        <taxon>Pseudonocardiales</taxon>
        <taxon>Pseudonocardiaceae</taxon>
        <taxon>Actinomycetospora</taxon>
        <taxon>environmental samples</taxon>
    </lineage>
</organism>
<sequence>MAGRRVVPSWSDHGPIPATRDARDGRGAPNVVGRHGTVEQTGAPPPWH</sequence>
<name>A0A6J4J9E9_9PSEU</name>
<gene>
    <name evidence="2" type="ORF">AVDCRST_MAG54-3024</name>
</gene>